<gene>
    <name evidence="1" type="ORF">VVD49_03200</name>
</gene>
<reference evidence="1 2" key="1">
    <citation type="submission" date="2024-01" db="EMBL/GenBank/DDBJ databases">
        <title>Uliginosibacterium soil sp. nov.</title>
        <authorList>
            <person name="Lv Y."/>
        </authorList>
    </citation>
    <scope>NUCLEOTIDE SEQUENCE [LARGE SCALE GENOMIC DNA]</scope>
    <source>
        <strain evidence="1 2">H3</strain>
    </source>
</reference>
<proteinExistence type="predicted"/>
<dbReference type="Proteomes" id="UP001331561">
    <property type="component" value="Unassembled WGS sequence"/>
</dbReference>
<dbReference type="EMBL" id="JAYXHS010000001">
    <property type="protein sequence ID" value="MEC5384712.1"/>
    <property type="molecule type" value="Genomic_DNA"/>
</dbReference>
<accession>A0ABU6JZW0</accession>
<sequence>MDPTFIPRKTTSGTEEIRTRAHKLEARLRALLIQIDGNKRVGDLQATIGAGAAEDLRKLHELGLVGWDDSLSNTLANQRRSSTPQ</sequence>
<evidence type="ECO:0000313" key="1">
    <source>
        <dbReference type="EMBL" id="MEC5384712.1"/>
    </source>
</evidence>
<organism evidence="1 2">
    <name type="scientific">Uliginosibacterium silvisoli</name>
    <dbReference type="NCBI Taxonomy" id="3114758"/>
    <lineage>
        <taxon>Bacteria</taxon>
        <taxon>Pseudomonadati</taxon>
        <taxon>Pseudomonadota</taxon>
        <taxon>Betaproteobacteria</taxon>
        <taxon>Rhodocyclales</taxon>
        <taxon>Zoogloeaceae</taxon>
        <taxon>Uliginosibacterium</taxon>
    </lineage>
</organism>
<comment type="caution">
    <text evidence="1">The sequence shown here is derived from an EMBL/GenBank/DDBJ whole genome shotgun (WGS) entry which is preliminary data.</text>
</comment>
<keyword evidence="2" id="KW-1185">Reference proteome</keyword>
<dbReference type="RefSeq" id="WP_327597682.1">
    <property type="nucleotide sequence ID" value="NZ_JAYXHS010000001.1"/>
</dbReference>
<protein>
    <submittedName>
        <fullName evidence="1">Uncharacterized protein</fullName>
    </submittedName>
</protein>
<name>A0ABU6JZW0_9RHOO</name>
<evidence type="ECO:0000313" key="2">
    <source>
        <dbReference type="Proteomes" id="UP001331561"/>
    </source>
</evidence>